<name>A0A7W1T5I4_9LIST</name>
<evidence type="ECO:0000313" key="1">
    <source>
        <dbReference type="EMBL" id="MBA3925840.1"/>
    </source>
</evidence>
<gene>
    <name evidence="1" type="ORF">HPK16_05765</name>
</gene>
<comment type="caution">
    <text evidence="1">The sequence shown here is derived from an EMBL/GenBank/DDBJ whole genome shotgun (WGS) entry which is preliminary data.</text>
</comment>
<dbReference type="Proteomes" id="UP000548787">
    <property type="component" value="Unassembled WGS sequence"/>
</dbReference>
<organism evidence="1 2">
    <name type="scientific">Listeria rustica</name>
    <dbReference type="NCBI Taxonomy" id="2713503"/>
    <lineage>
        <taxon>Bacteria</taxon>
        <taxon>Bacillati</taxon>
        <taxon>Bacillota</taxon>
        <taxon>Bacilli</taxon>
        <taxon>Bacillales</taxon>
        <taxon>Listeriaceae</taxon>
        <taxon>Listeria</taxon>
    </lineage>
</organism>
<evidence type="ECO:0000313" key="2">
    <source>
        <dbReference type="Proteomes" id="UP000548787"/>
    </source>
</evidence>
<dbReference type="EMBL" id="JABJVM010000004">
    <property type="protein sequence ID" value="MBA3925840.1"/>
    <property type="molecule type" value="Genomic_DNA"/>
</dbReference>
<reference evidence="1 2" key="2">
    <citation type="submission" date="2020-08" db="EMBL/GenBank/DDBJ databases">
        <title>Listeria ohnekaius sp. nov. and Listeria portnoyii sp. nov. isolated from non-agricultural and natural environments.</title>
        <authorList>
            <person name="Weller D."/>
            <person name="Belias A.M."/>
            <person name="Liao J."/>
            <person name="Guo S."/>
            <person name="Orsi R.H."/>
            <person name="Wiedmann M."/>
        </authorList>
    </citation>
    <scope>NUCLEOTIDE SEQUENCE [LARGE SCALE GENOMIC DNA]</scope>
    <source>
        <strain evidence="1 2">FSL W9-0585</strain>
    </source>
</reference>
<accession>A0A7W1T5I4</accession>
<reference evidence="1 2" key="1">
    <citation type="submission" date="2020-05" db="EMBL/GenBank/DDBJ databases">
        <authorList>
            <person name="Carlin C.R."/>
        </authorList>
    </citation>
    <scope>NUCLEOTIDE SEQUENCE [LARGE SCALE GENOMIC DNA]</scope>
    <source>
        <strain evidence="1 2">FSL W9-0585</strain>
    </source>
</reference>
<dbReference type="RefSeq" id="WP_181676050.1">
    <property type="nucleotide sequence ID" value="NZ_JABJVM010000004.1"/>
</dbReference>
<dbReference type="NCBIfam" id="TIGR02678">
    <property type="entry name" value="TIGR02678 family protein"/>
    <property type="match status" value="1"/>
</dbReference>
<keyword evidence="2" id="KW-1185">Reference proteome</keyword>
<dbReference type="Pfam" id="PF09661">
    <property type="entry name" value="DUF2398"/>
    <property type="match status" value="1"/>
</dbReference>
<protein>
    <submittedName>
        <fullName evidence="1">TIGR02678 family protein</fullName>
    </submittedName>
</protein>
<sequence>MLTKDDKLKDGLQLLMDNYWVLRSVSPKEYQFLRSMEKDLRQIISDKFGWRVYFHTDFIKLEKIPVEPEAWMGMLSFEEPMDYALFCCGLAFFEEKDIKEYFLLSHICEEILESYPGTPKVDWLNYNHRKSLIRVIKKMLDLHLIETIDGDMKRFLFEEDAEVLYVTTVYARYFMRPYPQNIYDYAHWSDLIEDETLDNENAQRHLVYKKLFMQPQLLRGEVSEADFYYIRNQRPSIEHFAERYSEYHLELYKDVAMLVMHENKAKSVSFPSNKALDDILLHLMALVRKKDFSVDAHGEIHLSTGQWDDLMDELIAIYQYGWSKEYRDKKKDALDVAIVQHGKSWGFLEREVTGICIYPTFARFAGKYSLNEKKEVEK</sequence>
<dbReference type="AlphaFoldDB" id="A0A7W1T5I4"/>
<proteinExistence type="predicted"/>
<dbReference type="InterPro" id="IPR013494">
    <property type="entry name" value="CHP02678"/>
</dbReference>